<gene>
    <name evidence="2" type="ORF">GCM10010916_37170</name>
</gene>
<evidence type="ECO:0000256" key="1">
    <source>
        <dbReference type="SAM" id="Phobius"/>
    </source>
</evidence>
<name>A0A917LF59_9BACL</name>
<accession>A0A917LF59</accession>
<reference evidence="2" key="1">
    <citation type="journal article" date="2014" name="Int. J. Syst. Evol. Microbiol.">
        <title>Complete genome sequence of Corynebacterium casei LMG S-19264T (=DSM 44701T), isolated from a smear-ripened cheese.</title>
        <authorList>
            <consortium name="US DOE Joint Genome Institute (JGI-PGF)"/>
            <person name="Walter F."/>
            <person name="Albersmeier A."/>
            <person name="Kalinowski J."/>
            <person name="Ruckert C."/>
        </authorList>
    </citation>
    <scope>NUCLEOTIDE SEQUENCE</scope>
    <source>
        <strain evidence="2">CGMCC 1.12987</strain>
    </source>
</reference>
<proteinExistence type="predicted"/>
<keyword evidence="1" id="KW-1133">Transmembrane helix</keyword>
<dbReference type="AlphaFoldDB" id="A0A917LF59"/>
<evidence type="ECO:0000313" key="2">
    <source>
        <dbReference type="EMBL" id="GGG16885.1"/>
    </source>
</evidence>
<feature type="transmembrane region" description="Helical" evidence="1">
    <location>
        <begin position="26"/>
        <end position="49"/>
    </location>
</feature>
<sequence>MIYFAIIAILIAYANKTDIQEIFIDLLSILVLPLAFIWLIIFSIINANAVKKGRSRCRYFFLIRVLGSRQ</sequence>
<protein>
    <submittedName>
        <fullName evidence="2">Uncharacterized protein</fullName>
    </submittedName>
</protein>
<organism evidence="2 3">
    <name type="scientific">Paenibacillus abyssi</name>
    <dbReference type="NCBI Taxonomy" id="1340531"/>
    <lineage>
        <taxon>Bacteria</taxon>
        <taxon>Bacillati</taxon>
        <taxon>Bacillota</taxon>
        <taxon>Bacilli</taxon>
        <taxon>Bacillales</taxon>
        <taxon>Paenibacillaceae</taxon>
        <taxon>Paenibacillus</taxon>
    </lineage>
</organism>
<dbReference type="RefSeq" id="WP_377521839.1">
    <property type="nucleotide sequence ID" value="NZ_JBHRVG010000001.1"/>
</dbReference>
<evidence type="ECO:0000313" key="3">
    <source>
        <dbReference type="Proteomes" id="UP000644756"/>
    </source>
</evidence>
<keyword evidence="1" id="KW-0812">Transmembrane</keyword>
<comment type="caution">
    <text evidence="2">The sequence shown here is derived from an EMBL/GenBank/DDBJ whole genome shotgun (WGS) entry which is preliminary data.</text>
</comment>
<keyword evidence="3" id="KW-1185">Reference proteome</keyword>
<dbReference type="EMBL" id="BMGR01000013">
    <property type="protein sequence ID" value="GGG16885.1"/>
    <property type="molecule type" value="Genomic_DNA"/>
</dbReference>
<dbReference type="Proteomes" id="UP000644756">
    <property type="component" value="Unassembled WGS sequence"/>
</dbReference>
<keyword evidence="1" id="KW-0472">Membrane</keyword>
<reference evidence="2" key="2">
    <citation type="submission" date="2020-09" db="EMBL/GenBank/DDBJ databases">
        <authorList>
            <person name="Sun Q."/>
            <person name="Zhou Y."/>
        </authorList>
    </citation>
    <scope>NUCLEOTIDE SEQUENCE</scope>
    <source>
        <strain evidence="2">CGMCC 1.12987</strain>
    </source>
</reference>